<evidence type="ECO:0000256" key="2">
    <source>
        <dbReference type="ARBA" id="ARBA00011036"/>
    </source>
</evidence>
<keyword evidence="8" id="KW-0924">Ammonia transport</keyword>
<dbReference type="PANTHER" id="PTHR11730">
    <property type="entry name" value="AMMONIUM TRANSPORTER"/>
    <property type="match status" value="1"/>
</dbReference>
<comment type="function">
    <text evidence="10">Functions as an ammonia transporter. May play a role in the elimination of ammonia in the gill.</text>
</comment>
<dbReference type="OrthoDB" id="534912at2759"/>
<feature type="transmembrane region" description="Helical" evidence="12">
    <location>
        <begin position="104"/>
        <end position="122"/>
    </location>
</feature>
<keyword evidence="9" id="KW-0325">Glycoprotein</keyword>
<proteinExistence type="inferred from homology"/>
<keyword evidence="15" id="KW-1185">Reference proteome</keyword>
<dbReference type="Gene3D" id="1.10.3430.10">
    <property type="entry name" value="Ammonium transporter AmtB like domains"/>
    <property type="match status" value="1"/>
</dbReference>
<dbReference type="GO" id="GO:0005886">
    <property type="term" value="C:plasma membrane"/>
    <property type="evidence" value="ECO:0007669"/>
    <property type="project" value="UniProtKB-SubCell"/>
</dbReference>
<evidence type="ECO:0000256" key="9">
    <source>
        <dbReference type="ARBA" id="ARBA00023180"/>
    </source>
</evidence>
<dbReference type="Proteomes" id="UP000316079">
    <property type="component" value="Unassembled WGS sequence"/>
</dbReference>
<feature type="compositionally biased region" description="Basic and acidic residues" evidence="11">
    <location>
        <begin position="25"/>
        <end position="35"/>
    </location>
</feature>
<evidence type="ECO:0000256" key="3">
    <source>
        <dbReference type="ARBA" id="ARBA00022448"/>
    </source>
</evidence>
<dbReference type="SUPFAM" id="SSF111352">
    <property type="entry name" value="Ammonium transporter"/>
    <property type="match status" value="1"/>
</dbReference>
<evidence type="ECO:0000256" key="8">
    <source>
        <dbReference type="ARBA" id="ARBA00023177"/>
    </source>
</evidence>
<comment type="subcellular location">
    <subcellularLocation>
        <location evidence="1">Cell membrane</location>
        <topology evidence="1">Multi-pass membrane protein</topology>
    </subcellularLocation>
</comment>
<dbReference type="InterPro" id="IPR024041">
    <property type="entry name" value="NH4_transpt_AmtB-like_dom"/>
</dbReference>
<evidence type="ECO:0000259" key="13">
    <source>
        <dbReference type="Pfam" id="PF00909"/>
    </source>
</evidence>
<evidence type="ECO:0000256" key="4">
    <source>
        <dbReference type="ARBA" id="ARBA00022475"/>
    </source>
</evidence>
<feature type="transmembrane region" description="Helical" evidence="12">
    <location>
        <begin position="129"/>
        <end position="148"/>
    </location>
</feature>
<evidence type="ECO:0000256" key="11">
    <source>
        <dbReference type="SAM" id="MobiDB-lite"/>
    </source>
</evidence>
<dbReference type="GO" id="GO:0008519">
    <property type="term" value="F:ammonium channel activity"/>
    <property type="evidence" value="ECO:0007669"/>
    <property type="project" value="InterPro"/>
</dbReference>
<dbReference type="PANTHER" id="PTHR11730:SF42">
    <property type="entry name" value="AMMONIUM TRANSPORTER RH TYPE B"/>
    <property type="match status" value="1"/>
</dbReference>
<feature type="domain" description="Ammonium transporter AmtB-like" evidence="13">
    <location>
        <begin position="91"/>
        <end position="159"/>
    </location>
</feature>
<dbReference type="EMBL" id="SRMA01025977">
    <property type="protein sequence ID" value="TRY89456.1"/>
    <property type="molecule type" value="Genomic_DNA"/>
</dbReference>
<comment type="similarity">
    <text evidence="2">Belongs to the ammonium transporter (TC 2.A.49) family. Rh subfamily.</text>
</comment>
<evidence type="ECO:0000313" key="14">
    <source>
        <dbReference type="EMBL" id="TRY89456.1"/>
    </source>
</evidence>
<name>A0A553QHQ5_9TELE</name>
<feature type="transmembrane region" description="Helical" evidence="12">
    <location>
        <begin position="49"/>
        <end position="68"/>
    </location>
</feature>
<keyword evidence="6 12" id="KW-1133">Transmembrane helix</keyword>
<dbReference type="GO" id="GO:0097272">
    <property type="term" value="P:ammonium homeostasis"/>
    <property type="evidence" value="ECO:0007669"/>
    <property type="project" value="TreeGrafter"/>
</dbReference>
<evidence type="ECO:0000256" key="1">
    <source>
        <dbReference type="ARBA" id="ARBA00004651"/>
    </source>
</evidence>
<dbReference type="AlphaFoldDB" id="A0A553QHQ5"/>
<reference evidence="14" key="2">
    <citation type="submission" date="2019-04" db="EMBL/GenBank/DDBJ databases">
        <authorList>
            <person name="Kadobianskyi M."/>
            <person name="Schulze L."/>
            <person name="Schuelke M."/>
            <person name="Judkewitz B."/>
        </authorList>
    </citation>
    <scope>NUCLEOTIDE SEQUENCE</scope>
    <source>
        <strain evidence="14">Bolton</strain>
        <tissue evidence="14">Whole-body</tissue>
    </source>
</reference>
<organism evidence="14 15">
    <name type="scientific">Danionella cerebrum</name>
    <dbReference type="NCBI Taxonomy" id="2873325"/>
    <lineage>
        <taxon>Eukaryota</taxon>
        <taxon>Metazoa</taxon>
        <taxon>Chordata</taxon>
        <taxon>Craniata</taxon>
        <taxon>Vertebrata</taxon>
        <taxon>Euteleostomi</taxon>
        <taxon>Actinopterygii</taxon>
        <taxon>Neopterygii</taxon>
        <taxon>Teleostei</taxon>
        <taxon>Ostariophysi</taxon>
        <taxon>Cypriniformes</taxon>
        <taxon>Danionidae</taxon>
        <taxon>Danioninae</taxon>
        <taxon>Danionella</taxon>
    </lineage>
</organism>
<evidence type="ECO:0000313" key="15">
    <source>
        <dbReference type="Proteomes" id="UP000316079"/>
    </source>
</evidence>
<feature type="region of interest" description="Disordered" evidence="11">
    <location>
        <begin position="1"/>
        <end position="39"/>
    </location>
</feature>
<dbReference type="InterPro" id="IPR002229">
    <property type="entry name" value="RhesusRHD"/>
</dbReference>
<keyword evidence="7 12" id="KW-0472">Membrane</keyword>
<keyword evidence="5 12" id="KW-0812">Transmembrane</keyword>
<evidence type="ECO:0000256" key="6">
    <source>
        <dbReference type="ARBA" id="ARBA00022989"/>
    </source>
</evidence>
<keyword evidence="3" id="KW-0813">Transport</keyword>
<evidence type="ECO:0000256" key="12">
    <source>
        <dbReference type="SAM" id="Phobius"/>
    </source>
</evidence>
<gene>
    <name evidence="14" type="ORF">DNTS_016050</name>
</gene>
<dbReference type="Pfam" id="PF00909">
    <property type="entry name" value="Ammonium_transp"/>
    <property type="match status" value="1"/>
</dbReference>
<accession>A0A553QHQ5</accession>
<sequence>MSAEKGEGGAENLLPDPSEALPRSRKPEGERERAEGSTMAETTNMRLRLPLICIILEVILIILFGVLVEYNDDTDAKLWNKNRTSITNDYENEFYYRYPSFQDVHVMIFVGFGFLMTFLQRYGFSSVGFNFLIAAFSLQWATLMQGFFHGMHHGKIHVGVTRYILLL</sequence>
<dbReference type="PRINTS" id="PR00342">
    <property type="entry name" value="RHESUSRHD"/>
</dbReference>
<keyword evidence="4" id="KW-1003">Cell membrane</keyword>
<reference evidence="14 15" key="1">
    <citation type="journal article" date="2019" name="Sci. Data">
        <title>Hybrid genome assembly and annotation of Danionella translucida.</title>
        <authorList>
            <person name="Kadobianskyi M."/>
            <person name="Schulze L."/>
            <person name="Schuelke M."/>
            <person name="Judkewitz B."/>
        </authorList>
    </citation>
    <scope>NUCLEOTIDE SEQUENCE [LARGE SCALE GENOMIC DNA]</scope>
    <source>
        <strain evidence="14 15">Bolton</strain>
    </source>
</reference>
<comment type="caution">
    <text evidence="14">The sequence shown here is derived from an EMBL/GenBank/DDBJ whole genome shotgun (WGS) entry which is preliminary data.</text>
</comment>
<dbReference type="EMBL" id="SRMA01025977">
    <property type="protein sequence ID" value="TRY89457.1"/>
    <property type="molecule type" value="Genomic_DNA"/>
</dbReference>
<evidence type="ECO:0000256" key="10">
    <source>
        <dbReference type="ARBA" id="ARBA00025220"/>
    </source>
</evidence>
<evidence type="ECO:0000256" key="5">
    <source>
        <dbReference type="ARBA" id="ARBA00022692"/>
    </source>
</evidence>
<dbReference type="InterPro" id="IPR029020">
    <property type="entry name" value="Ammonium/urea_transptr"/>
</dbReference>
<protein>
    <recommendedName>
        <fullName evidence="13">Ammonium transporter AmtB-like domain-containing protein</fullName>
    </recommendedName>
</protein>
<evidence type="ECO:0000256" key="7">
    <source>
        <dbReference type="ARBA" id="ARBA00023136"/>
    </source>
</evidence>